<dbReference type="SMART" id="SM01327">
    <property type="entry name" value="Zds_C"/>
    <property type="match status" value="1"/>
</dbReference>
<evidence type="ECO:0000259" key="1">
    <source>
        <dbReference type="SMART" id="SM01327"/>
    </source>
</evidence>
<protein>
    <recommendedName>
        <fullName evidence="1">Protein Zds1 C-terminal domain-containing protein</fullName>
    </recommendedName>
</protein>
<name>A0A1X0QTI9_RHIZD</name>
<dbReference type="InterPro" id="IPR040206">
    <property type="entry name" value="Zds1/2"/>
</dbReference>
<dbReference type="InterPro" id="IPR013941">
    <property type="entry name" value="ZDS1_C"/>
</dbReference>
<dbReference type="GO" id="GO:0010971">
    <property type="term" value="P:positive regulation of G2/M transition of mitotic cell cycle"/>
    <property type="evidence" value="ECO:0007669"/>
    <property type="project" value="TreeGrafter"/>
</dbReference>
<evidence type="ECO:0000313" key="2">
    <source>
        <dbReference type="EMBL" id="ORE03048.1"/>
    </source>
</evidence>
<reference evidence="2" key="1">
    <citation type="journal article" date="2016" name="Proc. Natl. Acad. Sci. U.S.A.">
        <title>Lipid metabolic changes in an early divergent fungus govern the establishment of a mutualistic symbiosis with endobacteria.</title>
        <authorList>
            <person name="Lastovetsky O.A."/>
            <person name="Gaspar M.L."/>
            <person name="Mondo S.J."/>
            <person name="LaButti K.M."/>
            <person name="Sandor L."/>
            <person name="Grigoriev I.V."/>
            <person name="Henry S.A."/>
            <person name="Pawlowska T.E."/>
        </authorList>
    </citation>
    <scope>NUCLEOTIDE SEQUENCE [LARGE SCALE GENOMIC DNA]</scope>
    <source>
        <strain evidence="2">ATCC 52814</strain>
    </source>
</reference>
<feature type="domain" description="Protein Zds1 C-terminal" evidence="1">
    <location>
        <begin position="118"/>
        <end position="170"/>
    </location>
</feature>
<dbReference type="GO" id="GO:0030010">
    <property type="term" value="P:establishment of cell polarity"/>
    <property type="evidence" value="ECO:0007669"/>
    <property type="project" value="TreeGrafter"/>
</dbReference>
<proteinExistence type="predicted"/>
<dbReference type="GO" id="GO:0005737">
    <property type="term" value="C:cytoplasm"/>
    <property type="evidence" value="ECO:0007669"/>
    <property type="project" value="TreeGrafter"/>
</dbReference>
<dbReference type="EMBL" id="KV922020">
    <property type="protein sequence ID" value="ORE03048.1"/>
    <property type="molecule type" value="Genomic_DNA"/>
</dbReference>
<dbReference type="OrthoDB" id="5589766at2759"/>
<dbReference type="Proteomes" id="UP000242414">
    <property type="component" value="Unassembled WGS sequence"/>
</dbReference>
<dbReference type="Pfam" id="PF08632">
    <property type="entry name" value="Zds_C"/>
    <property type="match status" value="1"/>
</dbReference>
<accession>A0A1X0QTI9</accession>
<dbReference type="AlphaFoldDB" id="A0A1X0QTI9"/>
<organism evidence="2">
    <name type="scientific">Rhizopus microsporus var. microsporus</name>
    <dbReference type="NCBI Taxonomy" id="86635"/>
    <lineage>
        <taxon>Eukaryota</taxon>
        <taxon>Fungi</taxon>
        <taxon>Fungi incertae sedis</taxon>
        <taxon>Mucoromycota</taxon>
        <taxon>Mucoromycotina</taxon>
        <taxon>Mucoromycetes</taxon>
        <taxon>Mucorales</taxon>
        <taxon>Mucorineae</taxon>
        <taxon>Rhizopodaceae</taxon>
        <taxon>Rhizopus</taxon>
    </lineage>
</organism>
<dbReference type="PANTHER" id="PTHR28089">
    <property type="entry name" value="PROTEIN ZDS1-RELATED"/>
    <property type="match status" value="1"/>
</dbReference>
<sequence length="198" mass="22837">MSLGHSLKNKKNKRTRYPQQSCIELNVTTYSVANKKRTTTERKSSKLCYSFTAQDLNNKDSPIQKSTSSGVIFYFKKVDSAIDLSLTVDLYAQYSTSHATLSTTRKKKKRGGFSKLFRRKEKKCTDTRFSMDTERAIYRLSYNKLTNPERSLHDQVIISNLMYWYLSVVARPHAPLSKIATCRIGQLNKTRKDVSNRV</sequence>
<dbReference type="PANTHER" id="PTHR28089:SF1">
    <property type="entry name" value="PROTEIN ZDS1-RELATED"/>
    <property type="match status" value="1"/>
</dbReference>
<dbReference type="VEuPathDB" id="FungiDB:BCV72DRAFT_233617"/>
<gene>
    <name evidence="2" type="ORF">BCV72DRAFT_233617</name>
</gene>